<dbReference type="Pfam" id="PF02875">
    <property type="entry name" value="Mur_ligase_C"/>
    <property type="match status" value="1"/>
</dbReference>
<dbReference type="InterPro" id="IPR036615">
    <property type="entry name" value="Mur_ligase_C_dom_sf"/>
</dbReference>
<keyword evidence="4 10" id="KW-0547">Nucleotide-binding</keyword>
<reference evidence="15 16" key="1">
    <citation type="submission" date="2019-07" db="EMBL/GenBank/DDBJ databases">
        <title>Whole genome shotgun sequence of Cellulomonas persica NBRC 101101.</title>
        <authorList>
            <person name="Hosoyama A."/>
            <person name="Uohara A."/>
            <person name="Ohji S."/>
            <person name="Ichikawa N."/>
        </authorList>
    </citation>
    <scope>NUCLEOTIDE SEQUENCE [LARGE SCALE GENOMIC DNA]</scope>
    <source>
        <strain evidence="15 16">NBRC 101101</strain>
    </source>
</reference>
<evidence type="ECO:0000259" key="12">
    <source>
        <dbReference type="Pfam" id="PF01225"/>
    </source>
</evidence>
<dbReference type="InterPro" id="IPR035911">
    <property type="entry name" value="MurE/MurF_N"/>
</dbReference>
<dbReference type="Pfam" id="PF08245">
    <property type="entry name" value="Mur_ligase_M"/>
    <property type="match status" value="1"/>
</dbReference>
<dbReference type="GO" id="GO:0047480">
    <property type="term" value="F:UDP-N-acetylmuramoyl-tripeptide-D-alanyl-D-alanine ligase activity"/>
    <property type="evidence" value="ECO:0007669"/>
    <property type="project" value="UniProtKB-UniRule"/>
</dbReference>
<dbReference type="GO" id="GO:0009252">
    <property type="term" value="P:peptidoglycan biosynthetic process"/>
    <property type="evidence" value="ECO:0007669"/>
    <property type="project" value="UniProtKB-UniRule"/>
</dbReference>
<dbReference type="GO" id="GO:0005524">
    <property type="term" value="F:ATP binding"/>
    <property type="evidence" value="ECO:0007669"/>
    <property type="project" value="UniProtKB-UniRule"/>
</dbReference>
<dbReference type="Gene3D" id="3.40.1390.10">
    <property type="entry name" value="MurE/MurF, N-terminal domain"/>
    <property type="match status" value="1"/>
</dbReference>
<dbReference type="AlphaFoldDB" id="A0A510V1A9"/>
<organism evidence="15 16">
    <name type="scientific">Cellulomonas persica</name>
    <dbReference type="NCBI Taxonomy" id="76861"/>
    <lineage>
        <taxon>Bacteria</taxon>
        <taxon>Bacillati</taxon>
        <taxon>Actinomycetota</taxon>
        <taxon>Actinomycetes</taxon>
        <taxon>Micrococcales</taxon>
        <taxon>Cellulomonadaceae</taxon>
        <taxon>Cellulomonas</taxon>
    </lineage>
</organism>
<comment type="function">
    <text evidence="10 11">Involved in cell wall formation. Catalyzes the final step in the synthesis of UDP-N-acetylmuramoyl-pentapeptide, the precursor of murein.</text>
</comment>
<comment type="subcellular location">
    <subcellularLocation>
        <location evidence="10 11">Cytoplasm</location>
    </subcellularLocation>
</comment>
<keyword evidence="16" id="KW-1185">Reference proteome</keyword>
<dbReference type="GO" id="GO:0005737">
    <property type="term" value="C:cytoplasm"/>
    <property type="evidence" value="ECO:0007669"/>
    <property type="project" value="UniProtKB-SubCell"/>
</dbReference>
<evidence type="ECO:0000256" key="1">
    <source>
        <dbReference type="ARBA" id="ARBA00022490"/>
    </source>
</evidence>
<dbReference type="SUPFAM" id="SSF53244">
    <property type="entry name" value="MurD-like peptide ligases, peptide-binding domain"/>
    <property type="match status" value="1"/>
</dbReference>
<dbReference type="EC" id="6.3.2.10" evidence="10 11"/>
<gene>
    <name evidence="10 15" type="primary">murF</name>
    <name evidence="15" type="ORF">CPE01_26080</name>
</gene>
<dbReference type="GO" id="GO:0051301">
    <property type="term" value="P:cell division"/>
    <property type="evidence" value="ECO:0007669"/>
    <property type="project" value="UniProtKB-KW"/>
</dbReference>
<keyword evidence="6 10" id="KW-0133">Cell shape</keyword>
<feature type="domain" description="Mur ligase N-terminal catalytic" evidence="12">
    <location>
        <begin position="30"/>
        <end position="99"/>
    </location>
</feature>
<evidence type="ECO:0000259" key="14">
    <source>
        <dbReference type="Pfam" id="PF08245"/>
    </source>
</evidence>
<comment type="pathway">
    <text evidence="10 11">Cell wall biogenesis; peptidoglycan biosynthesis.</text>
</comment>
<dbReference type="OrthoDB" id="9800958at2"/>
<evidence type="ECO:0000313" key="16">
    <source>
        <dbReference type="Proteomes" id="UP000321386"/>
    </source>
</evidence>
<evidence type="ECO:0000256" key="11">
    <source>
        <dbReference type="RuleBase" id="RU004136"/>
    </source>
</evidence>
<evidence type="ECO:0000256" key="7">
    <source>
        <dbReference type="ARBA" id="ARBA00022984"/>
    </source>
</evidence>
<sequence>MIALTAAEVAAATGGTLHAVAPATVVHGSVVTDSRQVETGGLFVALPGEHVDGHDFAATAVAAGAAAVLAARPLADDEGRGLPTVVVPDVEVALGELAREVLARLRLAALEPGGSGLRVIGVTGSVGKTTTKDLLAQLCGAAGPTIAPVRSFNNEIGLPLTVLRADESTRFLVLEMGASGPGHLDYLTRIAPPDVAVVLVVGQAHLGGFGGIEAVARAKSEIVQGLVPDGVAVLNADDHRVLAMSALAPGEVVTFGASTGAGVRATDVVVDRAGRARFTLVVADGTAQRQEARVELRLVGEHHVHNALAAAAAALAVGLTLEDVAASLTAADALSPHRMHVVDRADGVTVIDDSYNANPDSMRAALKALAVVAGRDRRSVAVLGEMLELGEGSRAAHDAIGELVVRLNIGLTVVVGEGARPIGDGANREGSWGDEVALVDDVDAAERFLETELRPGDVVLVKSSFGAGLWQLGDRLTDPTTHPAATAVTS</sequence>
<keyword evidence="5 10" id="KW-0067">ATP-binding</keyword>
<dbReference type="PANTHER" id="PTHR43024:SF1">
    <property type="entry name" value="UDP-N-ACETYLMURAMOYL-TRIPEPTIDE--D-ALANYL-D-ALANINE LIGASE"/>
    <property type="match status" value="1"/>
</dbReference>
<dbReference type="RefSeq" id="WP_146807259.1">
    <property type="nucleotide sequence ID" value="NZ_BJUA01000013.1"/>
</dbReference>
<dbReference type="Proteomes" id="UP000321386">
    <property type="component" value="Unassembled WGS sequence"/>
</dbReference>
<dbReference type="InterPro" id="IPR051046">
    <property type="entry name" value="MurCDEF_CellWall_CoF430Synth"/>
</dbReference>
<accession>A0A510V1A9</accession>
<dbReference type="InterPro" id="IPR000713">
    <property type="entry name" value="Mur_ligase_N"/>
</dbReference>
<evidence type="ECO:0000256" key="10">
    <source>
        <dbReference type="HAMAP-Rule" id="MF_02019"/>
    </source>
</evidence>
<keyword evidence="8 10" id="KW-0131">Cell cycle</keyword>
<keyword evidence="2 10" id="KW-0436">Ligase</keyword>
<evidence type="ECO:0000313" key="15">
    <source>
        <dbReference type="EMBL" id="GEK18875.1"/>
    </source>
</evidence>
<feature type="binding site" evidence="10">
    <location>
        <begin position="124"/>
        <end position="130"/>
    </location>
    <ligand>
        <name>ATP</name>
        <dbReference type="ChEBI" id="CHEBI:30616"/>
    </ligand>
</feature>
<keyword evidence="9 10" id="KW-0961">Cell wall biogenesis/degradation</keyword>
<dbReference type="NCBIfam" id="TIGR01143">
    <property type="entry name" value="murF"/>
    <property type="match status" value="1"/>
</dbReference>
<evidence type="ECO:0000256" key="6">
    <source>
        <dbReference type="ARBA" id="ARBA00022960"/>
    </source>
</evidence>
<evidence type="ECO:0000256" key="9">
    <source>
        <dbReference type="ARBA" id="ARBA00023316"/>
    </source>
</evidence>
<comment type="catalytic activity">
    <reaction evidence="10 11">
        <text>D-alanyl-D-alanine + UDP-N-acetyl-alpha-D-muramoyl-L-alanyl-gamma-D-glutamyl-meso-2,6-diaminopimelate + ATP = UDP-N-acetyl-alpha-D-muramoyl-L-alanyl-gamma-D-glutamyl-meso-2,6-diaminopimeloyl-D-alanyl-D-alanine + ADP + phosphate + H(+)</text>
        <dbReference type="Rhea" id="RHEA:28374"/>
        <dbReference type="ChEBI" id="CHEBI:15378"/>
        <dbReference type="ChEBI" id="CHEBI:30616"/>
        <dbReference type="ChEBI" id="CHEBI:43474"/>
        <dbReference type="ChEBI" id="CHEBI:57822"/>
        <dbReference type="ChEBI" id="CHEBI:61386"/>
        <dbReference type="ChEBI" id="CHEBI:83905"/>
        <dbReference type="ChEBI" id="CHEBI:456216"/>
        <dbReference type="EC" id="6.3.2.10"/>
    </reaction>
</comment>
<name>A0A510V1A9_9CELL</name>
<proteinExistence type="inferred from homology"/>
<comment type="caution">
    <text evidence="15">The sequence shown here is derived from an EMBL/GenBank/DDBJ whole genome shotgun (WGS) entry which is preliminary data.</text>
</comment>
<dbReference type="InterPro" id="IPR004101">
    <property type="entry name" value="Mur_ligase_C"/>
</dbReference>
<dbReference type="GO" id="GO:0071555">
    <property type="term" value="P:cell wall organization"/>
    <property type="evidence" value="ECO:0007669"/>
    <property type="project" value="UniProtKB-KW"/>
</dbReference>
<dbReference type="GO" id="GO:0008360">
    <property type="term" value="P:regulation of cell shape"/>
    <property type="evidence" value="ECO:0007669"/>
    <property type="project" value="UniProtKB-KW"/>
</dbReference>
<dbReference type="HAMAP" id="MF_02019">
    <property type="entry name" value="MurF"/>
    <property type="match status" value="1"/>
</dbReference>
<evidence type="ECO:0000256" key="8">
    <source>
        <dbReference type="ARBA" id="ARBA00023306"/>
    </source>
</evidence>
<evidence type="ECO:0000256" key="2">
    <source>
        <dbReference type="ARBA" id="ARBA00022598"/>
    </source>
</evidence>
<dbReference type="Gene3D" id="3.40.1190.10">
    <property type="entry name" value="Mur-like, catalytic domain"/>
    <property type="match status" value="1"/>
</dbReference>
<dbReference type="Gene3D" id="3.90.190.20">
    <property type="entry name" value="Mur ligase, C-terminal domain"/>
    <property type="match status" value="1"/>
</dbReference>
<evidence type="ECO:0000256" key="4">
    <source>
        <dbReference type="ARBA" id="ARBA00022741"/>
    </source>
</evidence>
<dbReference type="GO" id="GO:0008766">
    <property type="term" value="F:UDP-N-acetylmuramoylalanyl-D-glutamyl-2,6-diaminopimelate-D-alanyl-D-alanine ligase activity"/>
    <property type="evidence" value="ECO:0007669"/>
    <property type="project" value="RHEA"/>
</dbReference>
<dbReference type="EMBL" id="BJUA01000013">
    <property type="protein sequence ID" value="GEK18875.1"/>
    <property type="molecule type" value="Genomic_DNA"/>
</dbReference>
<keyword evidence="3 10" id="KW-0132">Cell division</keyword>
<dbReference type="PANTHER" id="PTHR43024">
    <property type="entry name" value="UDP-N-ACETYLMURAMOYL-TRIPEPTIDE--D-ALANYL-D-ALANINE LIGASE"/>
    <property type="match status" value="1"/>
</dbReference>
<dbReference type="SUPFAM" id="SSF63418">
    <property type="entry name" value="MurE/MurF N-terminal domain"/>
    <property type="match status" value="1"/>
</dbReference>
<evidence type="ECO:0000256" key="3">
    <source>
        <dbReference type="ARBA" id="ARBA00022618"/>
    </source>
</evidence>
<keyword evidence="7 10" id="KW-0573">Peptidoglycan synthesis</keyword>
<dbReference type="InterPro" id="IPR005863">
    <property type="entry name" value="UDP-N-AcMur_synth"/>
</dbReference>
<feature type="domain" description="Mur ligase C-terminal" evidence="13">
    <location>
        <begin position="337"/>
        <end position="465"/>
    </location>
</feature>
<dbReference type="SUPFAM" id="SSF53623">
    <property type="entry name" value="MurD-like peptide ligases, catalytic domain"/>
    <property type="match status" value="1"/>
</dbReference>
<dbReference type="Pfam" id="PF01225">
    <property type="entry name" value="Mur_ligase"/>
    <property type="match status" value="1"/>
</dbReference>
<evidence type="ECO:0000259" key="13">
    <source>
        <dbReference type="Pfam" id="PF02875"/>
    </source>
</evidence>
<feature type="domain" description="Mur ligase central" evidence="14">
    <location>
        <begin position="122"/>
        <end position="314"/>
    </location>
</feature>
<evidence type="ECO:0000256" key="5">
    <source>
        <dbReference type="ARBA" id="ARBA00022840"/>
    </source>
</evidence>
<comment type="similarity">
    <text evidence="10">Belongs to the MurCDEF family. MurF subfamily.</text>
</comment>
<dbReference type="InterPro" id="IPR036565">
    <property type="entry name" value="Mur-like_cat_sf"/>
</dbReference>
<dbReference type="UniPathway" id="UPA00219"/>
<dbReference type="InterPro" id="IPR013221">
    <property type="entry name" value="Mur_ligase_cen"/>
</dbReference>
<keyword evidence="1 10" id="KW-0963">Cytoplasm</keyword>
<protein>
    <recommendedName>
        <fullName evidence="10 11">UDP-N-acetylmuramoyl-tripeptide--D-alanyl-D-alanine ligase</fullName>
        <ecNumber evidence="10 11">6.3.2.10</ecNumber>
    </recommendedName>
    <alternativeName>
        <fullName evidence="10">D-alanyl-D-alanine-adding enzyme</fullName>
    </alternativeName>
</protein>